<proteinExistence type="predicted"/>
<keyword evidence="1" id="KW-0175">Coiled coil</keyword>
<feature type="region of interest" description="Disordered" evidence="2">
    <location>
        <begin position="1"/>
        <end position="33"/>
    </location>
</feature>
<accession>A0A7S4DT15</accession>
<feature type="region of interest" description="Disordered" evidence="2">
    <location>
        <begin position="343"/>
        <end position="371"/>
    </location>
</feature>
<feature type="compositionally biased region" description="Basic and acidic residues" evidence="2">
    <location>
        <begin position="16"/>
        <end position="33"/>
    </location>
</feature>
<reference evidence="3" key="1">
    <citation type="submission" date="2021-01" db="EMBL/GenBank/DDBJ databases">
        <authorList>
            <person name="Corre E."/>
            <person name="Pelletier E."/>
            <person name="Niang G."/>
            <person name="Scheremetjew M."/>
            <person name="Finn R."/>
            <person name="Kale V."/>
            <person name="Holt S."/>
            <person name="Cochrane G."/>
            <person name="Meng A."/>
            <person name="Brown T."/>
            <person name="Cohen L."/>
        </authorList>
    </citation>
    <scope>NUCLEOTIDE SEQUENCE</scope>
    <source>
        <strain evidence="3">CCCM811</strain>
    </source>
</reference>
<dbReference type="EMBL" id="HBIV01028750">
    <property type="protein sequence ID" value="CAE0668940.1"/>
    <property type="molecule type" value="Transcribed_RNA"/>
</dbReference>
<evidence type="ECO:0000256" key="1">
    <source>
        <dbReference type="SAM" id="Coils"/>
    </source>
</evidence>
<name>A0A7S4DT15_9EUKA</name>
<protein>
    <submittedName>
        <fullName evidence="3">Uncharacterized protein</fullName>
    </submittedName>
</protein>
<feature type="compositionally biased region" description="Low complexity" evidence="2">
    <location>
        <begin position="357"/>
        <end position="366"/>
    </location>
</feature>
<feature type="compositionally biased region" description="Basic and acidic residues" evidence="2">
    <location>
        <begin position="73"/>
        <end position="100"/>
    </location>
</feature>
<feature type="region of interest" description="Disordered" evidence="2">
    <location>
        <begin position="73"/>
        <end position="134"/>
    </location>
</feature>
<sequence length="511" mass="58680">MKKQHATTVDNVMKQAKADLLPERTEREEAERAAAMKKFTEKLEALQAEKELLAEDREREKIEYKLHISKMAEEHAKAMQAQRKELQQKAKEKGDDDRDSLANLSIGSASISTPQSSTTGSPRRQASPTNKTEKLMRAVKLLKHHVLKQKKAAQAAEKQYKLKEQIWQEKLVQLKEKVSPEGDRGVMEEKLAKMQRKVVELVQERAEMEEQLEEAKYDGLKARKAKLVKAVQEKEEENQRLKKQVDEEKSRYSKFETDFAQMRFKLAESQSEKEELQEQLDGYADIEDTMKAQLTDMKRQMEQKDGHLGRQKSEVLKLKVSLKKLMKRYAELEKQLHAANKKVAAAEAAEDDDESAAADAAKTGAAGDKDDDLRARYAALEEKTKEYKDALTNKDQEIQTLRAAADPSAATTLEKYKRAVQMLKLNGLKQQREFKKRENDFKKRENELNEKLIDLEGLVKHKLALESELADDRGKLQIARAEIDDLTNEKEDLLDEIAELKERLATYEEEA</sequence>
<feature type="compositionally biased region" description="Polar residues" evidence="2">
    <location>
        <begin position="1"/>
        <end position="10"/>
    </location>
</feature>
<feature type="coiled-coil region" evidence="1">
    <location>
        <begin position="469"/>
        <end position="510"/>
    </location>
</feature>
<organism evidence="3">
    <name type="scientific">Lotharella globosa</name>
    <dbReference type="NCBI Taxonomy" id="91324"/>
    <lineage>
        <taxon>Eukaryota</taxon>
        <taxon>Sar</taxon>
        <taxon>Rhizaria</taxon>
        <taxon>Cercozoa</taxon>
        <taxon>Chlorarachniophyceae</taxon>
        <taxon>Lotharella</taxon>
    </lineage>
</organism>
<feature type="compositionally biased region" description="Polar residues" evidence="2">
    <location>
        <begin position="102"/>
        <end position="130"/>
    </location>
</feature>
<dbReference type="AlphaFoldDB" id="A0A7S4DT15"/>
<gene>
    <name evidence="3" type="ORF">LGLO00237_LOCUS20567</name>
</gene>
<evidence type="ECO:0000313" key="3">
    <source>
        <dbReference type="EMBL" id="CAE0668940.1"/>
    </source>
</evidence>
<evidence type="ECO:0000256" key="2">
    <source>
        <dbReference type="SAM" id="MobiDB-lite"/>
    </source>
</evidence>